<sequence length="334" mass="34756">MRSYHLTSGGGLDGLSIREHEDPVPGPGQVLVAVRATSLSFRELLVLRGEYVLPVKPDVVPISDGAGEVVAVGPGVRSARAGDRVMGTLFPSWQDGPFAARHLPQLGGSLDGMLTELAVLGEDALVPVPSHLSFEEAATLPCAAVTAWNALTGDGVGLRPGQTLVVQGSGGVSLFALAFAKTLGARVIATTSSPDKAARLAELGADEVIDYRSTPDWPGQVIELTGGRGADRVVDVAGLLERSLRAVTLGGHVACVGFVSESAPPVDPRVLFASGATVRAVAVGSRAQFVAMNRAIEVNRLRPVVDRVFPFDAAADAYRHYASGQAFGKVIIRL</sequence>
<dbReference type="EMBL" id="JACHJB010000002">
    <property type="protein sequence ID" value="MBB6349790.1"/>
    <property type="molecule type" value="Genomic_DNA"/>
</dbReference>
<comment type="caution">
    <text evidence="3">The sequence shown here is derived from an EMBL/GenBank/DDBJ whole genome shotgun (WGS) entry which is preliminary data.</text>
</comment>
<dbReference type="Pfam" id="PF00107">
    <property type="entry name" value="ADH_zinc_N"/>
    <property type="match status" value="1"/>
</dbReference>
<accession>A0A7X0F228</accession>
<proteinExistence type="predicted"/>
<dbReference type="RefSeq" id="WP_185087311.1">
    <property type="nucleotide sequence ID" value="NZ_JACHJB010000002.1"/>
</dbReference>
<evidence type="ECO:0000313" key="3">
    <source>
        <dbReference type="EMBL" id="MBB6349790.1"/>
    </source>
</evidence>
<dbReference type="SUPFAM" id="SSF51735">
    <property type="entry name" value="NAD(P)-binding Rossmann-fold domains"/>
    <property type="match status" value="1"/>
</dbReference>
<feature type="region of interest" description="Disordered" evidence="1">
    <location>
        <begin position="1"/>
        <end position="20"/>
    </location>
</feature>
<reference evidence="3 4" key="1">
    <citation type="submission" date="2020-08" db="EMBL/GenBank/DDBJ databases">
        <title>Sequencing the genomes of 1000 actinobacteria strains.</title>
        <authorList>
            <person name="Klenk H.-P."/>
        </authorList>
    </citation>
    <scope>NUCLEOTIDE SEQUENCE [LARGE SCALE GENOMIC DNA]</scope>
    <source>
        <strain evidence="3 4">DSM 45913</strain>
    </source>
</reference>
<dbReference type="InterPro" id="IPR020843">
    <property type="entry name" value="ER"/>
</dbReference>
<evidence type="ECO:0000259" key="2">
    <source>
        <dbReference type="SMART" id="SM00829"/>
    </source>
</evidence>
<dbReference type="SMART" id="SM00829">
    <property type="entry name" value="PKS_ER"/>
    <property type="match status" value="1"/>
</dbReference>
<dbReference type="CDD" id="cd08276">
    <property type="entry name" value="MDR7"/>
    <property type="match status" value="1"/>
</dbReference>
<dbReference type="InterPro" id="IPR013149">
    <property type="entry name" value="ADH-like_C"/>
</dbReference>
<dbReference type="Proteomes" id="UP000583800">
    <property type="component" value="Unassembled WGS sequence"/>
</dbReference>
<dbReference type="SUPFAM" id="SSF50129">
    <property type="entry name" value="GroES-like"/>
    <property type="match status" value="1"/>
</dbReference>
<dbReference type="Gene3D" id="3.90.180.10">
    <property type="entry name" value="Medium-chain alcohol dehydrogenases, catalytic domain"/>
    <property type="match status" value="1"/>
</dbReference>
<dbReference type="GO" id="GO:0016491">
    <property type="term" value="F:oxidoreductase activity"/>
    <property type="evidence" value="ECO:0007669"/>
    <property type="project" value="InterPro"/>
</dbReference>
<gene>
    <name evidence="3" type="ORF">FHU36_006335</name>
</gene>
<organism evidence="3 4">
    <name type="scientific">Nonomuraea muscovyensis</name>
    <dbReference type="NCBI Taxonomy" id="1124761"/>
    <lineage>
        <taxon>Bacteria</taxon>
        <taxon>Bacillati</taxon>
        <taxon>Actinomycetota</taxon>
        <taxon>Actinomycetes</taxon>
        <taxon>Streptosporangiales</taxon>
        <taxon>Streptosporangiaceae</taxon>
        <taxon>Nonomuraea</taxon>
    </lineage>
</organism>
<evidence type="ECO:0000256" key="1">
    <source>
        <dbReference type="SAM" id="MobiDB-lite"/>
    </source>
</evidence>
<keyword evidence="4" id="KW-1185">Reference proteome</keyword>
<dbReference type="InterPro" id="IPR011032">
    <property type="entry name" value="GroES-like_sf"/>
</dbReference>
<dbReference type="PANTHER" id="PTHR45033">
    <property type="match status" value="1"/>
</dbReference>
<dbReference type="InterPro" id="IPR036291">
    <property type="entry name" value="NAD(P)-bd_dom_sf"/>
</dbReference>
<protein>
    <submittedName>
        <fullName evidence="3">NADPH:quinone reductase-like Zn-dependent oxidoreductase</fullName>
    </submittedName>
</protein>
<dbReference type="AlphaFoldDB" id="A0A7X0F228"/>
<dbReference type="InterPro" id="IPR052711">
    <property type="entry name" value="Zinc_ADH-like"/>
</dbReference>
<feature type="domain" description="Enoyl reductase (ER)" evidence="2">
    <location>
        <begin position="10"/>
        <end position="332"/>
    </location>
</feature>
<dbReference type="InterPro" id="IPR013154">
    <property type="entry name" value="ADH-like_N"/>
</dbReference>
<name>A0A7X0F228_9ACTN</name>
<dbReference type="Pfam" id="PF08240">
    <property type="entry name" value="ADH_N"/>
    <property type="match status" value="1"/>
</dbReference>
<dbReference type="Gene3D" id="3.40.50.720">
    <property type="entry name" value="NAD(P)-binding Rossmann-like Domain"/>
    <property type="match status" value="1"/>
</dbReference>
<dbReference type="PANTHER" id="PTHR45033:SF2">
    <property type="entry name" value="ZINC-TYPE ALCOHOL DEHYDROGENASE-LIKE PROTEIN C1773.06C"/>
    <property type="match status" value="1"/>
</dbReference>
<evidence type="ECO:0000313" key="4">
    <source>
        <dbReference type="Proteomes" id="UP000583800"/>
    </source>
</evidence>